<proteinExistence type="predicted"/>
<evidence type="ECO:0000256" key="1">
    <source>
        <dbReference type="SAM" id="Phobius"/>
    </source>
</evidence>
<organism evidence="2 3">
    <name type="scientific">Haloarcula onubensis</name>
    <dbReference type="NCBI Taxonomy" id="2950539"/>
    <lineage>
        <taxon>Archaea</taxon>
        <taxon>Methanobacteriati</taxon>
        <taxon>Methanobacteriota</taxon>
        <taxon>Stenosarchaea group</taxon>
        <taxon>Halobacteria</taxon>
        <taxon>Halobacteriales</taxon>
        <taxon>Haloarculaceae</taxon>
        <taxon>Haloarcula</taxon>
    </lineage>
</organism>
<name>A0ABU2FQF4_9EURY</name>
<sequence>MSRLWRRSTHRAIHLLLAVAAGAFVYSPLRTEPAAVLAVQAVLFPLLALSGVLLWKGAALRRLGR</sequence>
<keyword evidence="1" id="KW-0812">Transmembrane</keyword>
<gene>
    <name evidence="2" type="ORF">NDI86_10255</name>
</gene>
<reference evidence="2 3" key="1">
    <citation type="submission" date="2022-06" db="EMBL/GenBank/DDBJ databases">
        <title>Halomicroarcula sp. a new haloarchaeum isolate from saline soil.</title>
        <authorList>
            <person name="Strakova D."/>
            <person name="Galisteo C."/>
            <person name="Sanchez-Porro C."/>
            <person name="Ventosa A."/>
        </authorList>
    </citation>
    <scope>NUCLEOTIDE SEQUENCE [LARGE SCALE GENOMIC DNA]</scope>
    <source>
        <strain evidence="2 3">S3CR25-11</strain>
    </source>
</reference>
<protein>
    <submittedName>
        <fullName evidence="2">Uncharacterized protein</fullName>
    </submittedName>
</protein>
<accession>A0ABU2FQF4</accession>
<evidence type="ECO:0000313" key="3">
    <source>
        <dbReference type="Proteomes" id="UP001268864"/>
    </source>
</evidence>
<keyword evidence="3" id="KW-1185">Reference proteome</keyword>
<keyword evidence="1" id="KW-1133">Transmembrane helix</keyword>
<dbReference type="RefSeq" id="WP_310900335.1">
    <property type="nucleotide sequence ID" value="NZ_JAMQOS010000003.1"/>
</dbReference>
<dbReference type="EMBL" id="JAMQOS010000003">
    <property type="protein sequence ID" value="MDS0282506.1"/>
    <property type="molecule type" value="Genomic_DNA"/>
</dbReference>
<feature type="transmembrane region" description="Helical" evidence="1">
    <location>
        <begin position="12"/>
        <end position="29"/>
    </location>
</feature>
<dbReference type="Proteomes" id="UP001268864">
    <property type="component" value="Unassembled WGS sequence"/>
</dbReference>
<feature type="transmembrane region" description="Helical" evidence="1">
    <location>
        <begin position="35"/>
        <end position="55"/>
    </location>
</feature>
<comment type="caution">
    <text evidence="2">The sequence shown here is derived from an EMBL/GenBank/DDBJ whole genome shotgun (WGS) entry which is preliminary data.</text>
</comment>
<evidence type="ECO:0000313" key="2">
    <source>
        <dbReference type="EMBL" id="MDS0282506.1"/>
    </source>
</evidence>
<keyword evidence="1" id="KW-0472">Membrane</keyword>